<sequence length="361" mass="40493">MDLSICENGIDEEVNVVQKDVKLVRIFWVDASGLHRCRIIPSRRFDNVVKKSGFGLSVSCMARPSYGNTPVGSDLTGVGEIRLLPDLSTKRTVPWKEQEEMVIGDMYIGPGEAWEYCPREALRRVSRILKNEFDLEMKAGFEIEFLLLKKAVKYAMDDVGSGSHVHVSLWQNGKNVLMAADKSSKHGMSTIGEEFMAGVLHHIPSILPFIAPVPNSYDRIQPNTWCGAYQCWGKDNREAPIRTASPPGIGVSTVSNFEIKSFDGCANPYLGLAAVLCAGLDGLRNHLQLPQPIDTNPFHMDFKLQRLPQSLSESLEALDKNNIFTDLMGERLLVAIKEIRKAEVKYYSEHHDAYKNLIQHY</sequence>
<dbReference type="SUPFAM" id="SSF55931">
    <property type="entry name" value="Glutamine synthetase/guanido kinase"/>
    <property type="match status" value="1"/>
</dbReference>
<name>A0ABP0YHZ3_9ROSI</name>
<dbReference type="Proteomes" id="UP001642487">
    <property type="component" value="Chromosome 4"/>
</dbReference>
<accession>A0ABP0YHZ3</accession>
<dbReference type="InterPro" id="IPR014746">
    <property type="entry name" value="Gln_synth/guanido_kin_cat_dom"/>
</dbReference>
<evidence type="ECO:0000259" key="4">
    <source>
        <dbReference type="PROSITE" id="PS51987"/>
    </source>
</evidence>
<dbReference type="PROSITE" id="PS51987">
    <property type="entry name" value="GS_CATALYTIC"/>
    <property type="match status" value="1"/>
</dbReference>
<evidence type="ECO:0000313" key="5">
    <source>
        <dbReference type="EMBL" id="CAK9320114.1"/>
    </source>
</evidence>
<protein>
    <recommendedName>
        <fullName evidence="4">GS catalytic domain-containing protein</fullName>
    </recommendedName>
</protein>
<dbReference type="SUPFAM" id="SSF54368">
    <property type="entry name" value="Glutamine synthetase, N-terminal domain"/>
    <property type="match status" value="1"/>
</dbReference>
<dbReference type="InterPro" id="IPR036651">
    <property type="entry name" value="Gln_synt_N_sf"/>
</dbReference>
<evidence type="ECO:0000256" key="2">
    <source>
        <dbReference type="PROSITE-ProRule" id="PRU01331"/>
    </source>
</evidence>
<reference evidence="5 6" key="1">
    <citation type="submission" date="2024-03" db="EMBL/GenBank/DDBJ databases">
        <authorList>
            <person name="Gkanogiannis A."/>
            <person name="Becerra Lopez-Lavalle L."/>
        </authorList>
    </citation>
    <scope>NUCLEOTIDE SEQUENCE [LARGE SCALE GENOMIC DNA]</scope>
</reference>
<organism evidence="5 6">
    <name type="scientific">Citrullus colocynthis</name>
    <name type="common">colocynth</name>
    <dbReference type="NCBI Taxonomy" id="252529"/>
    <lineage>
        <taxon>Eukaryota</taxon>
        <taxon>Viridiplantae</taxon>
        <taxon>Streptophyta</taxon>
        <taxon>Embryophyta</taxon>
        <taxon>Tracheophyta</taxon>
        <taxon>Spermatophyta</taxon>
        <taxon>Magnoliopsida</taxon>
        <taxon>eudicotyledons</taxon>
        <taxon>Gunneridae</taxon>
        <taxon>Pentapetalae</taxon>
        <taxon>rosids</taxon>
        <taxon>fabids</taxon>
        <taxon>Cucurbitales</taxon>
        <taxon>Cucurbitaceae</taxon>
        <taxon>Benincaseae</taxon>
        <taxon>Citrullus</taxon>
    </lineage>
</organism>
<dbReference type="Pfam" id="PF00120">
    <property type="entry name" value="Gln-synt_C"/>
    <property type="match status" value="1"/>
</dbReference>
<dbReference type="InterPro" id="IPR008146">
    <property type="entry name" value="Gln_synth_cat_dom"/>
</dbReference>
<evidence type="ECO:0000313" key="6">
    <source>
        <dbReference type="Proteomes" id="UP001642487"/>
    </source>
</evidence>
<keyword evidence="1" id="KW-0436">Ligase</keyword>
<dbReference type="SMART" id="SM01230">
    <property type="entry name" value="Gln-synt_C"/>
    <property type="match status" value="1"/>
</dbReference>
<evidence type="ECO:0000256" key="1">
    <source>
        <dbReference type="ARBA" id="ARBA00022598"/>
    </source>
</evidence>
<dbReference type="PANTHER" id="PTHR43785:SF2">
    <property type="entry name" value="TYPE-1 GLUTAMINE SYNTHETASE 1"/>
    <property type="match status" value="1"/>
</dbReference>
<dbReference type="PANTHER" id="PTHR43785">
    <property type="entry name" value="GAMMA-GLUTAMYLPUTRESCINE SYNTHETASE"/>
    <property type="match status" value="1"/>
</dbReference>
<gene>
    <name evidence="5" type="ORF">CITCOLO1_LOCUS12155</name>
</gene>
<dbReference type="Gene3D" id="3.30.590.10">
    <property type="entry name" value="Glutamine synthetase/guanido kinase, catalytic domain"/>
    <property type="match status" value="1"/>
</dbReference>
<comment type="similarity">
    <text evidence="2 3">Belongs to the glutamine synthetase family.</text>
</comment>
<dbReference type="Gene3D" id="3.10.20.70">
    <property type="entry name" value="Glutamine synthetase, N-terminal domain"/>
    <property type="match status" value="1"/>
</dbReference>
<evidence type="ECO:0000256" key="3">
    <source>
        <dbReference type="RuleBase" id="RU000384"/>
    </source>
</evidence>
<proteinExistence type="inferred from homology"/>
<keyword evidence="6" id="KW-1185">Reference proteome</keyword>
<feature type="domain" description="GS catalytic" evidence="4">
    <location>
        <begin position="160"/>
        <end position="361"/>
    </location>
</feature>
<dbReference type="EMBL" id="OZ021738">
    <property type="protein sequence ID" value="CAK9320114.1"/>
    <property type="molecule type" value="Genomic_DNA"/>
</dbReference>